<proteinExistence type="predicted"/>
<dbReference type="EMBL" id="FNVQ01000004">
    <property type="protein sequence ID" value="SEG75127.1"/>
    <property type="molecule type" value="Genomic_DNA"/>
</dbReference>
<dbReference type="Gene3D" id="1.10.10.10">
    <property type="entry name" value="Winged helix-like DNA-binding domain superfamily/Winged helix DNA-binding domain"/>
    <property type="match status" value="1"/>
</dbReference>
<name>A0A1H6CQQ8_9GAMM</name>
<evidence type="ECO:0000256" key="3">
    <source>
        <dbReference type="ARBA" id="ARBA00023163"/>
    </source>
</evidence>
<dbReference type="GO" id="GO:0003700">
    <property type="term" value="F:DNA-binding transcription factor activity"/>
    <property type="evidence" value="ECO:0007669"/>
    <property type="project" value="InterPro"/>
</dbReference>
<dbReference type="InterPro" id="IPR036390">
    <property type="entry name" value="WH_DNA-bd_sf"/>
</dbReference>
<evidence type="ECO:0000256" key="2">
    <source>
        <dbReference type="ARBA" id="ARBA00023125"/>
    </source>
</evidence>
<evidence type="ECO:0000313" key="5">
    <source>
        <dbReference type="EMBL" id="SEG75127.1"/>
    </source>
</evidence>
<dbReference type="Pfam" id="PF00392">
    <property type="entry name" value="GntR"/>
    <property type="match status" value="1"/>
</dbReference>
<dbReference type="SUPFAM" id="SSF46785">
    <property type="entry name" value="Winged helix' DNA-binding domain"/>
    <property type="match status" value="1"/>
</dbReference>
<dbReference type="SMART" id="SM00895">
    <property type="entry name" value="FCD"/>
    <property type="match status" value="1"/>
</dbReference>
<gene>
    <name evidence="5" type="ORF">SAMN05444390_10418</name>
</gene>
<dbReference type="OrthoDB" id="8066003at2"/>
<dbReference type="InterPro" id="IPR000524">
    <property type="entry name" value="Tscrpt_reg_HTH_GntR"/>
</dbReference>
<keyword evidence="1" id="KW-0805">Transcription regulation</keyword>
<dbReference type="AlphaFoldDB" id="A0A1H6CQQ8"/>
<keyword evidence="3" id="KW-0804">Transcription</keyword>
<dbReference type="PRINTS" id="PR00035">
    <property type="entry name" value="HTHGNTR"/>
</dbReference>
<dbReference type="SMART" id="SM00345">
    <property type="entry name" value="HTH_GNTR"/>
    <property type="match status" value="1"/>
</dbReference>
<dbReference type="Gene3D" id="1.20.120.530">
    <property type="entry name" value="GntR ligand-binding domain-like"/>
    <property type="match status" value="1"/>
</dbReference>
<accession>A0A1H6CQQ8</accession>
<dbReference type="RefSeq" id="WP_104004425.1">
    <property type="nucleotide sequence ID" value="NZ_FNVQ01000004.1"/>
</dbReference>
<organism evidence="5 6">
    <name type="scientific">Marinobacterium lutimaris</name>
    <dbReference type="NCBI Taxonomy" id="568106"/>
    <lineage>
        <taxon>Bacteria</taxon>
        <taxon>Pseudomonadati</taxon>
        <taxon>Pseudomonadota</taxon>
        <taxon>Gammaproteobacteria</taxon>
        <taxon>Oceanospirillales</taxon>
        <taxon>Oceanospirillaceae</taxon>
        <taxon>Marinobacterium</taxon>
    </lineage>
</organism>
<dbReference type="PANTHER" id="PTHR43537:SF51">
    <property type="entry name" value="HTH-TYPE TRANSCRIPTIONAL REGULATOR LGOR-RELATED"/>
    <property type="match status" value="1"/>
</dbReference>
<evidence type="ECO:0000259" key="4">
    <source>
        <dbReference type="PROSITE" id="PS50949"/>
    </source>
</evidence>
<reference evidence="5 6" key="1">
    <citation type="submission" date="2016-10" db="EMBL/GenBank/DDBJ databases">
        <authorList>
            <person name="de Groot N.N."/>
        </authorList>
    </citation>
    <scope>NUCLEOTIDE SEQUENCE [LARGE SCALE GENOMIC DNA]</scope>
    <source>
        <strain evidence="5 6">DSM 22012</strain>
    </source>
</reference>
<dbReference type="PROSITE" id="PS50949">
    <property type="entry name" value="HTH_GNTR"/>
    <property type="match status" value="1"/>
</dbReference>
<sequence>MSQATPAKLHSIAAAKIRELILRGELAPGERITEAALAERLGLSRTPIRQALPRLAKDGLLIAAGKRGYAVRTFTKEECRAALETRTLLEGMAARMIADKGLSQELDSAFQDCLDSGDAIVASKEIHEAEENAYGEMNDRFHQLIIEGSDTPLLAELVNRCNVVPFASPLQMVFSSSDLKLVHDDLIYAHRQHHFIVEALRRGEGSRAEMLVREHGQVQRHSMNL</sequence>
<keyword evidence="6" id="KW-1185">Reference proteome</keyword>
<dbReference type="InterPro" id="IPR036388">
    <property type="entry name" value="WH-like_DNA-bd_sf"/>
</dbReference>
<dbReference type="GO" id="GO:0003677">
    <property type="term" value="F:DNA binding"/>
    <property type="evidence" value="ECO:0007669"/>
    <property type="project" value="UniProtKB-KW"/>
</dbReference>
<dbReference type="InterPro" id="IPR011711">
    <property type="entry name" value="GntR_C"/>
</dbReference>
<evidence type="ECO:0000313" key="6">
    <source>
        <dbReference type="Proteomes" id="UP000236745"/>
    </source>
</evidence>
<dbReference type="CDD" id="cd07377">
    <property type="entry name" value="WHTH_GntR"/>
    <property type="match status" value="1"/>
</dbReference>
<evidence type="ECO:0000256" key="1">
    <source>
        <dbReference type="ARBA" id="ARBA00023015"/>
    </source>
</evidence>
<dbReference type="Proteomes" id="UP000236745">
    <property type="component" value="Unassembled WGS sequence"/>
</dbReference>
<feature type="domain" description="HTH gntR-type" evidence="4">
    <location>
        <begin position="7"/>
        <end position="74"/>
    </location>
</feature>
<dbReference type="InterPro" id="IPR008920">
    <property type="entry name" value="TF_FadR/GntR_C"/>
</dbReference>
<protein>
    <submittedName>
        <fullName evidence="5">Transcriptional regulator, GntR family</fullName>
    </submittedName>
</protein>
<dbReference type="Pfam" id="PF07729">
    <property type="entry name" value="FCD"/>
    <property type="match status" value="1"/>
</dbReference>
<dbReference type="PANTHER" id="PTHR43537">
    <property type="entry name" value="TRANSCRIPTIONAL REGULATOR, GNTR FAMILY"/>
    <property type="match status" value="1"/>
</dbReference>
<dbReference type="SUPFAM" id="SSF48008">
    <property type="entry name" value="GntR ligand-binding domain-like"/>
    <property type="match status" value="1"/>
</dbReference>
<keyword evidence="2" id="KW-0238">DNA-binding</keyword>